<dbReference type="PANTHER" id="PTHR42987:SF4">
    <property type="entry name" value="PROTEASE SOHB-RELATED"/>
    <property type="match status" value="1"/>
</dbReference>
<dbReference type="AlphaFoldDB" id="A0A285TI58"/>
<evidence type="ECO:0000313" key="4">
    <source>
        <dbReference type="Proteomes" id="UP000219111"/>
    </source>
</evidence>
<accession>A0A285TI58</accession>
<dbReference type="EMBL" id="OBMT01000026">
    <property type="protein sequence ID" value="SOC21940.1"/>
    <property type="molecule type" value="Genomic_DNA"/>
</dbReference>
<evidence type="ECO:0000256" key="1">
    <source>
        <dbReference type="ARBA" id="ARBA00008683"/>
    </source>
</evidence>
<name>A0A285TI58_9RHOB</name>
<keyword evidence="3" id="KW-0645">Protease</keyword>
<dbReference type="InterPro" id="IPR002142">
    <property type="entry name" value="Peptidase_S49"/>
</dbReference>
<dbReference type="GO" id="GO:0006508">
    <property type="term" value="P:proteolysis"/>
    <property type="evidence" value="ECO:0007669"/>
    <property type="project" value="UniProtKB-KW"/>
</dbReference>
<evidence type="ECO:0000259" key="2">
    <source>
        <dbReference type="Pfam" id="PF01343"/>
    </source>
</evidence>
<gene>
    <name evidence="3" type="ORF">SAMN05877831_1262</name>
</gene>
<proteinExistence type="inferred from homology"/>
<dbReference type="InterPro" id="IPR029045">
    <property type="entry name" value="ClpP/crotonase-like_dom_sf"/>
</dbReference>
<dbReference type="RefSeq" id="WP_097071491.1">
    <property type="nucleotide sequence ID" value="NZ_OBMT01000026.1"/>
</dbReference>
<comment type="similarity">
    <text evidence="1">Belongs to the peptidase S49 family.</text>
</comment>
<keyword evidence="4" id="KW-1185">Reference proteome</keyword>
<dbReference type="PANTHER" id="PTHR42987">
    <property type="entry name" value="PEPTIDASE S49"/>
    <property type="match status" value="1"/>
</dbReference>
<dbReference type="Pfam" id="PF01343">
    <property type="entry name" value="Peptidase_S49"/>
    <property type="match status" value="1"/>
</dbReference>
<evidence type="ECO:0000313" key="3">
    <source>
        <dbReference type="EMBL" id="SOC21940.1"/>
    </source>
</evidence>
<dbReference type="SUPFAM" id="SSF52096">
    <property type="entry name" value="ClpP/crotonase"/>
    <property type="match status" value="1"/>
</dbReference>
<dbReference type="Gene3D" id="3.90.226.10">
    <property type="entry name" value="2-enoyl-CoA Hydratase, Chain A, domain 1"/>
    <property type="match status" value="1"/>
</dbReference>
<dbReference type="OrthoDB" id="266140at2"/>
<organism evidence="3 4">
    <name type="scientific">Rhodobacter maris</name>
    <dbReference type="NCBI Taxonomy" id="446682"/>
    <lineage>
        <taxon>Bacteria</taxon>
        <taxon>Pseudomonadati</taxon>
        <taxon>Pseudomonadota</taxon>
        <taxon>Alphaproteobacteria</taxon>
        <taxon>Rhodobacterales</taxon>
        <taxon>Rhodobacter group</taxon>
        <taxon>Rhodobacter</taxon>
    </lineage>
</organism>
<reference evidence="4" key="1">
    <citation type="submission" date="2017-08" db="EMBL/GenBank/DDBJ databases">
        <authorList>
            <person name="Varghese N."/>
            <person name="Submissions S."/>
        </authorList>
    </citation>
    <scope>NUCLEOTIDE SEQUENCE [LARGE SCALE GENOMIC DNA]</scope>
    <source>
        <strain evidence="4">JA276</strain>
    </source>
</reference>
<protein>
    <submittedName>
        <fullName evidence="3">ClpP class serine protease</fullName>
    </submittedName>
</protein>
<feature type="domain" description="Peptidase S49" evidence="2">
    <location>
        <begin position="127"/>
        <end position="274"/>
    </location>
</feature>
<sequence>MRSEIGAMLAGAPVAIAAEFARDMLAREVPEAASPEAAARGAEAALGAERFTVQRGLAVVPVRGILTPNSAVLEAWFGWSTYFGLAETMAELAERADVAAIVLDLDSPGGLVLGCEDAAQAVAAAGARKPVHAIAAPMAASAAYWLASQASSIALTPGGVVGSIGVALEATSVVGPDARGEQAYRLTSSHARAKRPDPGTEAGMAELLRALDEIEAAFHAAVARGRNIPPGDLAARLSVSGDPCDGGACFRGAEAVARGLADTIETRAAFYARMISAHGAAARPAPSARFGAIAAAALARAAL</sequence>
<dbReference type="GO" id="GO:0008233">
    <property type="term" value="F:peptidase activity"/>
    <property type="evidence" value="ECO:0007669"/>
    <property type="project" value="UniProtKB-KW"/>
</dbReference>
<dbReference type="Proteomes" id="UP000219111">
    <property type="component" value="Unassembled WGS sequence"/>
</dbReference>
<keyword evidence="3" id="KW-0378">Hydrolase</keyword>